<accession>A0AAV2ZHU2</accession>
<protein>
    <submittedName>
        <fullName evidence="2">Uncharacterized protein</fullName>
    </submittedName>
</protein>
<feature type="compositionally biased region" description="Polar residues" evidence="1">
    <location>
        <begin position="178"/>
        <end position="190"/>
    </location>
</feature>
<reference evidence="2" key="1">
    <citation type="thesis" date="2020" institute="ProQuest LLC" country="789 East Eisenhower Parkway, Ann Arbor, MI, USA">
        <title>Comparative Genomics and Chromosome Evolution.</title>
        <authorList>
            <person name="Mudd A.B."/>
        </authorList>
    </citation>
    <scope>NUCLEOTIDE SEQUENCE</scope>
    <source>
        <strain evidence="2">1538</strain>
        <tissue evidence="2">Blood</tissue>
    </source>
</reference>
<dbReference type="EMBL" id="DYDO01000013">
    <property type="protein sequence ID" value="DBA14530.1"/>
    <property type="molecule type" value="Genomic_DNA"/>
</dbReference>
<feature type="compositionally biased region" description="Basic and acidic residues" evidence="1">
    <location>
        <begin position="147"/>
        <end position="160"/>
    </location>
</feature>
<feature type="region of interest" description="Disordered" evidence="1">
    <location>
        <begin position="95"/>
        <end position="208"/>
    </location>
</feature>
<feature type="compositionally biased region" description="Polar residues" evidence="1">
    <location>
        <begin position="128"/>
        <end position="139"/>
    </location>
</feature>
<comment type="caution">
    <text evidence="2">The sequence shown here is derived from an EMBL/GenBank/DDBJ whole genome shotgun (WGS) entry which is preliminary data.</text>
</comment>
<sequence length="225" mass="25576">MVIELTKSSECFGLWKNLFFGVNGNCLQERRFVNEDNVAEFLQSSLRPSTIPWSTQADPPMIHVLQMNNRRTHIQLNKPELEKESNLAHRERFADLKKQISYPSEEAEPSDTGRDDTSPQDSDDNEENQGGQLELQTKNPAECTCPEQREDNGAEDKAPNLKDIPTNELDEDDLPNVTKATQGLDLQNSEPRPVLKEVDSKANDTSDHKTQCAFRFENSLLFELD</sequence>
<keyword evidence="3" id="KW-1185">Reference proteome</keyword>
<dbReference type="AlphaFoldDB" id="A0AAV2ZHU2"/>
<evidence type="ECO:0000256" key="1">
    <source>
        <dbReference type="SAM" id="MobiDB-lite"/>
    </source>
</evidence>
<evidence type="ECO:0000313" key="3">
    <source>
        <dbReference type="Proteomes" id="UP001181693"/>
    </source>
</evidence>
<gene>
    <name evidence="2" type="ORF">GDO54_005485</name>
</gene>
<proteinExistence type="predicted"/>
<name>A0AAV2ZHU2_PYXAD</name>
<feature type="compositionally biased region" description="Basic and acidic residues" evidence="1">
    <location>
        <begin position="193"/>
        <end position="208"/>
    </location>
</feature>
<evidence type="ECO:0000313" key="2">
    <source>
        <dbReference type="EMBL" id="DBA14530.1"/>
    </source>
</evidence>
<dbReference type="Proteomes" id="UP001181693">
    <property type="component" value="Unassembled WGS sequence"/>
</dbReference>
<organism evidence="2 3">
    <name type="scientific">Pyxicephalus adspersus</name>
    <name type="common">African bullfrog</name>
    <dbReference type="NCBI Taxonomy" id="30357"/>
    <lineage>
        <taxon>Eukaryota</taxon>
        <taxon>Metazoa</taxon>
        <taxon>Chordata</taxon>
        <taxon>Craniata</taxon>
        <taxon>Vertebrata</taxon>
        <taxon>Euteleostomi</taxon>
        <taxon>Amphibia</taxon>
        <taxon>Batrachia</taxon>
        <taxon>Anura</taxon>
        <taxon>Neobatrachia</taxon>
        <taxon>Ranoidea</taxon>
        <taxon>Pyxicephalidae</taxon>
        <taxon>Pyxicephalinae</taxon>
        <taxon>Pyxicephalus</taxon>
    </lineage>
</organism>